<dbReference type="Proteomes" id="UP001216579">
    <property type="component" value="Unassembled WGS sequence"/>
</dbReference>
<dbReference type="RefSeq" id="WP_276096673.1">
    <property type="nucleotide sequence ID" value="NZ_JARJBC010000030.1"/>
</dbReference>
<organism evidence="1 2">
    <name type="scientific">Streptomyces silvisoli</name>
    <dbReference type="NCBI Taxonomy" id="3034235"/>
    <lineage>
        <taxon>Bacteria</taxon>
        <taxon>Bacillati</taxon>
        <taxon>Actinomycetota</taxon>
        <taxon>Actinomycetes</taxon>
        <taxon>Kitasatosporales</taxon>
        <taxon>Streptomycetaceae</taxon>
        <taxon>Streptomyces</taxon>
    </lineage>
</organism>
<name>A0ABT5ZVG4_9ACTN</name>
<keyword evidence="2" id="KW-1185">Reference proteome</keyword>
<gene>
    <name evidence="1" type="ORF">P3G67_32315</name>
</gene>
<accession>A0ABT5ZVG4</accession>
<reference evidence="1 2" key="1">
    <citation type="submission" date="2023-03" db="EMBL/GenBank/DDBJ databases">
        <title>Draft genome sequence of Streptomyces sp. RB6PN23 isolated from peat swamp forest in Thailand.</title>
        <authorList>
            <person name="Klaysubun C."/>
            <person name="Duangmal K."/>
        </authorList>
    </citation>
    <scope>NUCLEOTIDE SEQUENCE [LARGE SCALE GENOMIC DNA]</scope>
    <source>
        <strain evidence="1 2">RB6PN23</strain>
    </source>
</reference>
<protein>
    <submittedName>
        <fullName evidence="1">Uncharacterized protein</fullName>
    </submittedName>
</protein>
<proteinExistence type="predicted"/>
<evidence type="ECO:0000313" key="1">
    <source>
        <dbReference type="EMBL" id="MDF3293819.1"/>
    </source>
</evidence>
<dbReference type="EMBL" id="JARJBC010000030">
    <property type="protein sequence ID" value="MDF3293819.1"/>
    <property type="molecule type" value="Genomic_DNA"/>
</dbReference>
<sequence>MRERVREKVAEVVRRRPARCARGADPAVEDREVRGAGERYPEQEVLDDLQDRFDC</sequence>
<comment type="caution">
    <text evidence="1">The sequence shown here is derived from an EMBL/GenBank/DDBJ whole genome shotgun (WGS) entry which is preliminary data.</text>
</comment>
<evidence type="ECO:0000313" key="2">
    <source>
        <dbReference type="Proteomes" id="UP001216579"/>
    </source>
</evidence>